<organism evidence="2 3">
    <name type="scientific">Diplodia seriata</name>
    <dbReference type="NCBI Taxonomy" id="420778"/>
    <lineage>
        <taxon>Eukaryota</taxon>
        <taxon>Fungi</taxon>
        <taxon>Dikarya</taxon>
        <taxon>Ascomycota</taxon>
        <taxon>Pezizomycotina</taxon>
        <taxon>Dothideomycetes</taxon>
        <taxon>Dothideomycetes incertae sedis</taxon>
        <taxon>Botryosphaeriales</taxon>
        <taxon>Botryosphaeriaceae</taxon>
        <taxon>Diplodia</taxon>
    </lineage>
</organism>
<evidence type="ECO:0000313" key="2">
    <source>
        <dbReference type="EMBL" id="KAL0258243.1"/>
    </source>
</evidence>
<reference evidence="2 3" key="1">
    <citation type="submission" date="2024-02" db="EMBL/GenBank/DDBJ databases">
        <title>De novo assembly and annotation of 12 fungi associated with fruit tree decline syndrome in Ontario, Canada.</title>
        <authorList>
            <person name="Sulman M."/>
            <person name="Ellouze W."/>
            <person name="Ilyukhin E."/>
        </authorList>
    </citation>
    <scope>NUCLEOTIDE SEQUENCE [LARGE SCALE GENOMIC DNA]</scope>
    <source>
        <strain evidence="2 3">FDS-637</strain>
    </source>
</reference>
<dbReference type="Proteomes" id="UP001430584">
    <property type="component" value="Unassembled WGS sequence"/>
</dbReference>
<keyword evidence="3" id="KW-1185">Reference proteome</keyword>
<sequence>MSSSQTGYQFLGKVEYADTMREGVKIARKVKPTAGRLDLWTDQSQRADSYKVGLAVAYKRHDDKHWHEHFTCLEPDSKMKSWPAELEAVDFGLDRGKGLLRSDDRQIDLYCEVKGVVDRIRDYQPGDGGWGEDACASIHQCVHEIQQGKHWTEAGVPCVVRFTLVKAHAHEPKKGGISGRPIMGNCWADYWASFAVDRGLSKRVVVGDEVLRMIRTMIDEREKDEKKAQKEQEEKAQKEQEEALAILDQENAAFQRALAAGEVTYEEYVTNA</sequence>
<gene>
    <name evidence="2" type="ORF">SLS55_007416</name>
</gene>
<dbReference type="GeneID" id="92011501"/>
<feature type="region of interest" description="Disordered" evidence="1">
    <location>
        <begin position="221"/>
        <end position="241"/>
    </location>
</feature>
<accession>A0ABR3CC64</accession>
<evidence type="ECO:0000313" key="3">
    <source>
        <dbReference type="Proteomes" id="UP001430584"/>
    </source>
</evidence>
<proteinExistence type="predicted"/>
<dbReference type="RefSeq" id="XP_066631272.1">
    <property type="nucleotide sequence ID" value="XM_066778835.1"/>
</dbReference>
<evidence type="ECO:0000256" key="1">
    <source>
        <dbReference type="SAM" id="MobiDB-lite"/>
    </source>
</evidence>
<name>A0ABR3CC64_9PEZI</name>
<protein>
    <submittedName>
        <fullName evidence="2">Uncharacterized protein</fullName>
    </submittedName>
</protein>
<comment type="caution">
    <text evidence="2">The sequence shown here is derived from an EMBL/GenBank/DDBJ whole genome shotgun (WGS) entry which is preliminary data.</text>
</comment>
<dbReference type="EMBL" id="JAJVCZ030000007">
    <property type="protein sequence ID" value="KAL0258243.1"/>
    <property type="molecule type" value="Genomic_DNA"/>
</dbReference>